<dbReference type="SUPFAM" id="SSF55729">
    <property type="entry name" value="Acyl-CoA N-acyltransferases (Nat)"/>
    <property type="match status" value="1"/>
</dbReference>
<evidence type="ECO:0000313" key="2">
    <source>
        <dbReference type="EMBL" id="UUV22339.1"/>
    </source>
</evidence>
<dbReference type="InterPro" id="IPR016181">
    <property type="entry name" value="Acyl_CoA_acyltransferase"/>
</dbReference>
<dbReference type="EC" id="2.3.1.-" evidence="2"/>
<keyword evidence="2" id="KW-0808">Transferase</keyword>
<dbReference type="Gene3D" id="3.40.630.30">
    <property type="match status" value="1"/>
</dbReference>
<dbReference type="EMBL" id="CP102382">
    <property type="protein sequence ID" value="UUV22339.1"/>
    <property type="molecule type" value="Genomic_DNA"/>
</dbReference>
<proteinExistence type="predicted"/>
<reference evidence="2 3" key="1">
    <citation type="submission" date="2022-08" db="EMBL/GenBank/DDBJ databases">
        <title>Myroides zhujiangensis sp. nov., a novel bacterium isolated from sediment in the Pearl River Estuary.</title>
        <authorList>
            <person name="Cui L."/>
        </authorList>
    </citation>
    <scope>NUCLEOTIDE SEQUENCE [LARGE SCALE GENOMIC DNA]</scope>
    <source>
        <strain evidence="2 3">SCSIO 72103</strain>
    </source>
</reference>
<keyword evidence="2" id="KW-0012">Acyltransferase</keyword>
<name>A0ABY5NV75_9FLAO</name>
<protein>
    <submittedName>
        <fullName evidence="2">GNAT family N-acetyltransferase</fullName>
        <ecNumber evidence="2">2.3.1.-</ecNumber>
    </submittedName>
</protein>
<accession>A0ABY5NV75</accession>
<sequence>MKTEIKSFQELSATELYHILDLRNQVFVVEQNCAYLDTDGCDQAATHVLIWNNDEVLVAYARVIAPGVKYKSSSIGRVVVHASYRAKNIGHLLMKTAVQTVFDLYKTGHITISAQAHLQKFYNQHGFVTSSEVYLEDNIPHVQMVRT</sequence>
<dbReference type="Pfam" id="PF13673">
    <property type="entry name" value="Acetyltransf_10"/>
    <property type="match status" value="1"/>
</dbReference>
<dbReference type="PROSITE" id="PS51186">
    <property type="entry name" value="GNAT"/>
    <property type="match status" value="1"/>
</dbReference>
<organism evidence="2 3">
    <name type="scientific">Paenimyroides aestuarii</name>
    <dbReference type="NCBI Taxonomy" id="2968490"/>
    <lineage>
        <taxon>Bacteria</taxon>
        <taxon>Pseudomonadati</taxon>
        <taxon>Bacteroidota</taxon>
        <taxon>Flavobacteriia</taxon>
        <taxon>Flavobacteriales</taxon>
        <taxon>Flavobacteriaceae</taxon>
        <taxon>Paenimyroides</taxon>
    </lineage>
</organism>
<feature type="domain" description="N-acetyltransferase" evidence="1">
    <location>
        <begin position="3"/>
        <end position="147"/>
    </location>
</feature>
<keyword evidence="3" id="KW-1185">Reference proteome</keyword>
<dbReference type="CDD" id="cd04301">
    <property type="entry name" value="NAT_SF"/>
    <property type="match status" value="1"/>
</dbReference>
<dbReference type="RefSeq" id="WP_257500256.1">
    <property type="nucleotide sequence ID" value="NZ_CP102382.1"/>
</dbReference>
<evidence type="ECO:0000259" key="1">
    <source>
        <dbReference type="PROSITE" id="PS51186"/>
    </source>
</evidence>
<dbReference type="Proteomes" id="UP001317001">
    <property type="component" value="Chromosome"/>
</dbReference>
<evidence type="ECO:0000313" key="3">
    <source>
        <dbReference type="Proteomes" id="UP001317001"/>
    </source>
</evidence>
<dbReference type="InterPro" id="IPR000182">
    <property type="entry name" value="GNAT_dom"/>
</dbReference>
<gene>
    <name evidence="2" type="ORF">NPX36_04690</name>
</gene>
<dbReference type="GO" id="GO:0016746">
    <property type="term" value="F:acyltransferase activity"/>
    <property type="evidence" value="ECO:0007669"/>
    <property type="project" value="UniProtKB-KW"/>
</dbReference>